<dbReference type="InterPro" id="IPR010869">
    <property type="entry name" value="DUF1501"/>
</dbReference>
<keyword evidence="2" id="KW-1185">Reference proteome</keyword>
<dbReference type="Pfam" id="PF07394">
    <property type="entry name" value="DUF1501"/>
    <property type="match status" value="1"/>
</dbReference>
<reference evidence="1 2" key="1">
    <citation type="submission" date="2018-11" db="EMBL/GenBank/DDBJ databases">
        <title>The draft genome sequence of Amphritea balenae JAMM 1525T.</title>
        <authorList>
            <person name="Fang Z."/>
            <person name="Zhang Y."/>
            <person name="Han X."/>
        </authorList>
    </citation>
    <scope>NUCLEOTIDE SEQUENCE [LARGE SCALE GENOMIC DNA]</scope>
    <source>
        <strain evidence="1 2">JAMM 1525</strain>
    </source>
</reference>
<proteinExistence type="predicted"/>
<dbReference type="Proteomes" id="UP000267535">
    <property type="component" value="Unassembled WGS sequence"/>
</dbReference>
<dbReference type="PANTHER" id="PTHR43737:SF1">
    <property type="entry name" value="DUF1501 DOMAIN-CONTAINING PROTEIN"/>
    <property type="match status" value="1"/>
</dbReference>
<sequence length="382" mass="42874">MNRRQLLRMVALSPFLFNARVYSIDHKELPVLILIELNGGNDTLNSYIPLNQLESYYRLRPKLGVGRDKMIDLDTDFALHPSLEPLKQSWLDGDFALIHGLGYEKPNKSHFRSIDIWDTANKVDNGSMKGWLSNVIDGMGRSGLDSIVFGRNPGCVTGGMNRFIQFKNMAKFVKSSKSVMSTNVTTSNDALNSVISSQNYIHEGKKLLKSFSRDKKLLGSLFPRTTFGMNLSDICTLVQLNSGIPVYKLALSGFDTHSKQTAKHSQLLKQLASGLNSLKNQLKISGHWENTLIMTYSEFGRRAFQNGSGGTDHGTAATHLVMGGRVVGGHYGADPDIKYLVNNDMLYTTDFRHMYQTVISDWWKKDYKIATDTETLKFLKTI</sequence>
<accession>A0A3P1SUE6</accession>
<dbReference type="OrthoDB" id="9779968at2"/>
<gene>
    <name evidence="1" type="ORF">EHS89_08195</name>
</gene>
<protein>
    <submittedName>
        <fullName evidence="1">DUF1501 domain-containing protein</fullName>
    </submittedName>
</protein>
<dbReference type="EMBL" id="RQXV01000003">
    <property type="protein sequence ID" value="RRD00176.1"/>
    <property type="molecule type" value="Genomic_DNA"/>
</dbReference>
<dbReference type="PANTHER" id="PTHR43737">
    <property type="entry name" value="BLL7424 PROTEIN"/>
    <property type="match status" value="1"/>
</dbReference>
<evidence type="ECO:0000313" key="2">
    <source>
        <dbReference type="Proteomes" id="UP000267535"/>
    </source>
</evidence>
<dbReference type="AlphaFoldDB" id="A0A3P1SUE6"/>
<evidence type="ECO:0000313" key="1">
    <source>
        <dbReference type="EMBL" id="RRD00176.1"/>
    </source>
</evidence>
<name>A0A3P1SUE6_9GAMM</name>
<organism evidence="1 2">
    <name type="scientific">Amphritea balenae</name>
    <dbReference type="NCBI Taxonomy" id="452629"/>
    <lineage>
        <taxon>Bacteria</taxon>
        <taxon>Pseudomonadati</taxon>
        <taxon>Pseudomonadota</taxon>
        <taxon>Gammaproteobacteria</taxon>
        <taxon>Oceanospirillales</taxon>
        <taxon>Oceanospirillaceae</taxon>
        <taxon>Amphritea</taxon>
    </lineage>
</organism>
<dbReference type="RefSeq" id="WP_124925646.1">
    <property type="nucleotide sequence ID" value="NZ_BMOH01000005.1"/>
</dbReference>
<comment type="caution">
    <text evidence="1">The sequence shown here is derived from an EMBL/GenBank/DDBJ whole genome shotgun (WGS) entry which is preliminary data.</text>
</comment>